<accession>A0A284RZL9</accession>
<sequence length="82" mass="9325">MTLFKHICKSVADRSSSSTYSSSFIHYAFRSRHAHPSHRSHRPALSTFKTAGWRTRYYTGGSKSDLPPAPLCTITFHDDLRP</sequence>
<evidence type="ECO:0000313" key="2">
    <source>
        <dbReference type="Proteomes" id="UP000219338"/>
    </source>
</evidence>
<gene>
    <name evidence="1" type="ORF">ARMOST_17635</name>
</gene>
<name>A0A284RZL9_ARMOS</name>
<reference evidence="2" key="1">
    <citation type="journal article" date="2017" name="Nat. Ecol. Evol.">
        <title>Genome expansion and lineage-specific genetic innovations in the forest pathogenic fungi Armillaria.</title>
        <authorList>
            <person name="Sipos G."/>
            <person name="Prasanna A.N."/>
            <person name="Walter M.C."/>
            <person name="O'Connor E."/>
            <person name="Balint B."/>
            <person name="Krizsan K."/>
            <person name="Kiss B."/>
            <person name="Hess J."/>
            <person name="Varga T."/>
            <person name="Slot J."/>
            <person name="Riley R."/>
            <person name="Boka B."/>
            <person name="Rigling D."/>
            <person name="Barry K."/>
            <person name="Lee J."/>
            <person name="Mihaltcheva S."/>
            <person name="LaButti K."/>
            <person name="Lipzen A."/>
            <person name="Waldron R."/>
            <person name="Moloney N.M."/>
            <person name="Sperisen C."/>
            <person name="Kredics L."/>
            <person name="Vagvoelgyi C."/>
            <person name="Patrignani A."/>
            <person name="Fitzpatrick D."/>
            <person name="Nagy I."/>
            <person name="Doyle S."/>
            <person name="Anderson J.B."/>
            <person name="Grigoriev I.V."/>
            <person name="Gueldener U."/>
            <person name="Muensterkoetter M."/>
            <person name="Nagy L.G."/>
        </authorList>
    </citation>
    <scope>NUCLEOTIDE SEQUENCE [LARGE SCALE GENOMIC DNA]</scope>
    <source>
        <strain evidence="2">C18/9</strain>
    </source>
</reference>
<evidence type="ECO:0000313" key="1">
    <source>
        <dbReference type="EMBL" id="SJL14180.1"/>
    </source>
</evidence>
<dbReference type="Proteomes" id="UP000219338">
    <property type="component" value="Unassembled WGS sequence"/>
</dbReference>
<organism evidence="1 2">
    <name type="scientific">Armillaria ostoyae</name>
    <name type="common">Armillaria root rot fungus</name>
    <dbReference type="NCBI Taxonomy" id="47428"/>
    <lineage>
        <taxon>Eukaryota</taxon>
        <taxon>Fungi</taxon>
        <taxon>Dikarya</taxon>
        <taxon>Basidiomycota</taxon>
        <taxon>Agaricomycotina</taxon>
        <taxon>Agaricomycetes</taxon>
        <taxon>Agaricomycetidae</taxon>
        <taxon>Agaricales</taxon>
        <taxon>Marasmiineae</taxon>
        <taxon>Physalacriaceae</taxon>
        <taxon>Armillaria</taxon>
    </lineage>
</organism>
<dbReference type="EMBL" id="FUEG01000022">
    <property type="protein sequence ID" value="SJL14180.1"/>
    <property type="molecule type" value="Genomic_DNA"/>
</dbReference>
<proteinExistence type="predicted"/>
<keyword evidence="2" id="KW-1185">Reference proteome</keyword>
<protein>
    <submittedName>
        <fullName evidence="1">Uncharacterized protein</fullName>
    </submittedName>
</protein>
<dbReference type="AlphaFoldDB" id="A0A284RZL9"/>